<sequence>MGEVTLGMPGQWAHDYREKADHYTSKIGGLPDWPDLDIPVSGELLLCGLCGEKFCLVAQIYAPLFIAERSIDERVIYVLGCMKKDCGSKPQSWRVLRLQRCKQDIQSKDEPFKAVQPEEQSTSVAQDKLTSQSSSVKDCDDEESDSDIDLDELAQALEQVSTLASNSKKQNGTKHTNKTVKGPVVKKLIDDSTTPVLPCFYIYSQKESSKGRMGKTNSDGCSSISLKEIEKSSGNESEGESWEGEVYEYDKALGADRTYLKFKKQLDAYPEQCFRYSYGGNPLFPVANVPKPGECKSCGSAKRFELQLMPPLLYFLHEASDESSNFSIDGWTWLTITVCTCSKSCCSGTCGEKSSNRCWCIVEEEAVVIQDD</sequence>
<dbReference type="PANTHER" id="PTHR47762:SF2">
    <property type="entry name" value="OS04G0640800 PROTEIN"/>
    <property type="match status" value="1"/>
</dbReference>
<accession>A0AAD5ZXG1</accession>
<protein>
    <recommendedName>
        <fullName evidence="2">Programmed cell death protein 2 C-terminal domain-containing protein</fullName>
    </recommendedName>
</protein>
<dbReference type="GO" id="GO:0005737">
    <property type="term" value="C:cytoplasm"/>
    <property type="evidence" value="ECO:0007669"/>
    <property type="project" value="InterPro"/>
</dbReference>
<dbReference type="Pfam" id="PF04194">
    <property type="entry name" value="PDCD2_C"/>
    <property type="match status" value="1"/>
</dbReference>
<dbReference type="Proteomes" id="UP001210211">
    <property type="component" value="Unassembled WGS sequence"/>
</dbReference>
<evidence type="ECO:0000259" key="2">
    <source>
        <dbReference type="Pfam" id="PF04194"/>
    </source>
</evidence>
<feature type="region of interest" description="Disordered" evidence="1">
    <location>
        <begin position="109"/>
        <end position="144"/>
    </location>
</feature>
<reference evidence="3 4" key="1">
    <citation type="journal article" date="2022" name="Cell">
        <title>Repeat-based holocentromeres influence genome architecture and karyotype evolution.</title>
        <authorList>
            <person name="Hofstatter P.G."/>
            <person name="Thangavel G."/>
            <person name="Lux T."/>
            <person name="Neumann P."/>
            <person name="Vondrak T."/>
            <person name="Novak P."/>
            <person name="Zhang M."/>
            <person name="Costa L."/>
            <person name="Castellani M."/>
            <person name="Scott A."/>
            <person name="Toegelov H."/>
            <person name="Fuchs J."/>
            <person name="Mata-Sucre Y."/>
            <person name="Dias Y."/>
            <person name="Vanzela A.L.L."/>
            <person name="Huettel B."/>
            <person name="Almeida C.C.S."/>
            <person name="Simkova H."/>
            <person name="Souza G."/>
            <person name="Pedrosa-Harand A."/>
            <person name="Macas J."/>
            <person name="Mayer K.F.X."/>
            <person name="Houben A."/>
            <person name="Marques A."/>
        </authorList>
    </citation>
    <scope>NUCLEOTIDE SEQUENCE [LARGE SCALE GENOMIC DNA]</scope>
    <source>
        <strain evidence="3">RhyTen1mFocal</strain>
    </source>
</reference>
<dbReference type="EMBL" id="JAMRDG010000001">
    <property type="protein sequence ID" value="KAJ3705698.1"/>
    <property type="molecule type" value="Genomic_DNA"/>
</dbReference>
<dbReference type="AlphaFoldDB" id="A0AAD5ZXG1"/>
<feature type="compositionally biased region" description="Polar residues" evidence="1">
    <location>
        <begin position="118"/>
        <end position="132"/>
    </location>
</feature>
<comment type="caution">
    <text evidence="3">The sequence shown here is derived from an EMBL/GenBank/DDBJ whole genome shotgun (WGS) entry which is preliminary data.</text>
</comment>
<gene>
    <name evidence="3" type="ORF">LUZ61_009403</name>
</gene>
<name>A0AAD5ZXG1_9POAL</name>
<evidence type="ECO:0000313" key="4">
    <source>
        <dbReference type="Proteomes" id="UP001210211"/>
    </source>
</evidence>
<dbReference type="PANTHER" id="PTHR47762">
    <property type="entry name" value="OSJNBB0079B02.4 PROTEIN"/>
    <property type="match status" value="1"/>
</dbReference>
<proteinExistence type="predicted"/>
<organism evidence="3 4">
    <name type="scientific">Rhynchospora tenuis</name>
    <dbReference type="NCBI Taxonomy" id="198213"/>
    <lineage>
        <taxon>Eukaryota</taxon>
        <taxon>Viridiplantae</taxon>
        <taxon>Streptophyta</taxon>
        <taxon>Embryophyta</taxon>
        <taxon>Tracheophyta</taxon>
        <taxon>Spermatophyta</taxon>
        <taxon>Magnoliopsida</taxon>
        <taxon>Liliopsida</taxon>
        <taxon>Poales</taxon>
        <taxon>Cyperaceae</taxon>
        <taxon>Cyperoideae</taxon>
        <taxon>Rhynchosporeae</taxon>
        <taxon>Rhynchospora</taxon>
    </lineage>
</organism>
<evidence type="ECO:0000256" key="1">
    <source>
        <dbReference type="SAM" id="MobiDB-lite"/>
    </source>
</evidence>
<evidence type="ECO:0000313" key="3">
    <source>
        <dbReference type="EMBL" id="KAJ3705698.1"/>
    </source>
</evidence>
<dbReference type="InterPro" id="IPR007320">
    <property type="entry name" value="PDCD2_C"/>
</dbReference>
<feature type="domain" description="Programmed cell death protein 2 C-terminal" evidence="2">
    <location>
        <begin position="256"/>
        <end position="370"/>
    </location>
</feature>
<keyword evidence="4" id="KW-1185">Reference proteome</keyword>